<organism evidence="2">
    <name type="scientific">Tanacetum cinerariifolium</name>
    <name type="common">Dalmatian daisy</name>
    <name type="synonym">Chrysanthemum cinerariifolium</name>
    <dbReference type="NCBI Taxonomy" id="118510"/>
    <lineage>
        <taxon>Eukaryota</taxon>
        <taxon>Viridiplantae</taxon>
        <taxon>Streptophyta</taxon>
        <taxon>Embryophyta</taxon>
        <taxon>Tracheophyta</taxon>
        <taxon>Spermatophyta</taxon>
        <taxon>Magnoliopsida</taxon>
        <taxon>eudicotyledons</taxon>
        <taxon>Gunneridae</taxon>
        <taxon>Pentapetalae</taxon>
        <taxon>asterids</taxon>
        <taxon>campanulids</taxon>
        <taxon>Asterales</taxon>
        <taxon>Asteraceae</taxon>
        <taxon>Asteroideae</taxon>
        <taxon>Anthemideae</taxon>
        <taxon>Anthemidinae</taxon>
        <taxon>Tanacetum</taxon>
    </lineage>
</organism>
<sequence>MNHSRRQLPPIVPRKQKGDQTFDFLKPSKKIRPPPKLAKPSPIYKPVPPRANASIKSSNNVASPLAHVNLLLAWYLAHEFLTKHTLFGEVYDPARAMAQPVYTADSSFNYRTMGQPNHGSAEARLKASENKCQLDPQLAKNQ</sequence>
<proteinExistence type="predicted"/>
<name>A0A699J1S6_TANCI</name>
<feature type="region of interest" description="Disordered" evidence="1">
    <location>
        <begin position="1"/>
        <end position="55"/>
    </location>
</feature>
<dbReference type="AlphaFoldDB" id="A0A699J1S6"/>
<feature type="non-terminal residue" evidence="2">
    <location>
        <position position="142"/>
    </location>
</feature>
<reference evidence="2" key="1">
    <citation type="journal article" date="2019" name="Sci. Rep.">
        <title>Draft genome of Tanacetum cinerariifolium, the natural source of mosquito coil.</title>
        <authorList>
            <person name="Yamashiro T."/>
            <person name="Shiraishi A."/>
            <person name="Satake H."/>
            <person name="Nakayama K."/>
        </authorList>
    </citation>
    <scope>NUCLEOTIDE SEQUENCE</scope>
</reference>
<protein>
    <submittedName>
        <fullName evidence="2">Uncharacterized protein</fullName>
    </submittedName>
</protein>
<accession>A0A699J1S6</accession>
<dbReference type="PANTHER" id="PTHR34657:SF4">
    <property type="entry name" value="EMBRYO SAC DEVELOPMENT ARREST 6"/>
    <property type="match status" value="1"/>
</dbReference>
<evidence type="ECO:0000313" key="2">
    <source>
        <dbReference type="EMBL" id="GFA04772.1"/>
    </source>
</evidence>
<gene>
    <name evidence="2" type="ORF">Tci_576744</name>
</gene>
<evidence type="ECO:0000256" key="1">
    <source>
        <dbReference type="SAM" id="MobiDB-lite"/>
    </source>
</evidence>
<dbReference type="PANTHER" id="PTHR34657">
    <property type="entry name" value="EMBRYO SAC DEVELOPMENT ARREST 6"/>
    <property type="match status" value="1"/>
</dbReference>
<dbReference type="EMBL" id="BKCJ010360893">
    <property type="protein sequence ID" value="GFA04772.1"/>
    <property type="molecule type" value="Genomic_DNA"/>
</dbReference>
<comment type="caution">
    <text evidence="2">The sequence shown here is derived from an EMBL/GenBank/DDBJ whole genome shotgun (WGS) entry which is preliminary data.</text>
</comment>